<evidence type="ECO:0000256" key="6">
    <source>
        <dbReference type="SAM" id="MobiDB-lite"/>
    </source>
</evidence>
<dbReference type="GO" id="GO:0006355">
    <property type="term" value="P:regulation of DNA-templated transcription"/>
    <property type="evidence" value="ECO:0007669"/>
    <property type="project" value="InterPro"/>
</dbReference>
<proteinExistence type="inferred from homology"/>
<dbReference type="InterPro" id="IPR001867">
    <property type="entry name" value="OmpR/PhoB-type_DNA-bd"/>
</dbReference>
<evidence type="ECO:0000259" key="7">
    <source>
        <dbReference type="PROSITE" id="PS51755"/>
    </source>
</evidence>
<dbReference type="CDD" id="cd00383">
    <property type="entry name" value="trans_reg_C"/>
    <property type="match status" value="1"/>
</dbReference>
<feature type="compositionally biased region" description="Basic and acidic residues" evidence="6">
    <location>
        <begin position="234"/>
        <end position="244"/>
    </location>
</feature>
<evidence type="ECO:0000256" key="5">
    <source>
        <dbReference type="PROSITE-ProRule" id="PRU01091"/>
    </source>
</evidence>
<dbReference type="SUPFAM" id="SSF48452">
    <property type="entry name" value="TPR-like"/>
    <property type="match status" value="2"/>
</dbReference>
<evidence type="ECO:0000256" key="1">
    <source>
        <dbReference type="ARBA" id="ARBA00005820"/>
    </source>
</evidence>
<dbReference type="InterPro" id="IPR011990">
    <property type="entry name" value="TPR-like_helical_dom_sf"/>
</dbReference>
<dbReference type="GO" id="GO:0000160">
    <property type="term" value="P:phosphorelay signal transduction system"/>
    <property type="evidence" value="ECO:0007669"/>
    <property type="project" value="InterPro"/>
</dbReference>
<dbReference type="RefSeq" id="WP_285666952.1">
    <property type="nucleotide sequence ID" value="NZ_BSTX01000006.1"/>
</dbReference>
<dbReference type="InterPro" id="IPR036388">
    <property type="entry name" value="WH-like_DNA-bd_sf"/>
</dbReference>
<dbReference type="SMART" id="SM01043">
    <property type="entry name" value="BTAD"/>
    <property type="match status" value="1"/>
</dbReference>
<keyword evidence="9" id="KW-1185">Reference proteome</keyword>
<dbReference type="PROSITE" id="PS51755">
    <property type="entry name" value="OMPR_PHOB"/>
    <property type="match status" value="1"/>
</dbReference>
<protein>
    <recommendedName>
        <fullName evidence="7">OmpR/PhoB-type domain-containing protein</fullName>
    </recommendedName>
</protein>
<dbReference type="InterPro" id="IPR005158">
    <property type="entry name" value="BTAD"/>
</dbReference>
<dbReference type="SUPFAM" id="SSF46894">
    <property type="entry name" value="C-terminal effector domain of the bipartite response regulators"/>
    <property type="match status" value="1"/>
</dbReference>
<evidence type="ECO:0000313" key="8">
    <source>
        <dbReference type="EMBL" id="GLZ81474.1"/>
    </source>
</evidence>
<reference evidence="8" key="1">
    <citation type="submission" date="2023-03" db="EMBL/GenBank/DDBJ databases">
        <title>Actinorhabdospora filicis NBRC 111898.</title>
        <authorList>
            <person name="Ichikawa N."/>
            <person name="Sato H."/>
            <person name="Tonouchi N."/>
        </authorList>
    </citation>
    <scope>NUCLEOTIDE SEQUENCE</scope>
    <source>
        <strain evidence="8">NBRC 111898</strain>
    </source>
</reference>
<feature type="domain" description="OmpR/PhoB-type" evidence="7">
    <location>
        <begin position="1"/>
        <end position="88"/>
    </location>
</feature>
<dbReference type="Gene3D" id="3.40.50.300">
    <property type="entry name" value="P-loop containing nucleotide triphosphate hydrolases"/>
    <property type="match status" value="1"/>
</dbReference>
<dbReference type="Pfam" id="PF00486">
    <property type="entry name" value="Trans_reg_C"/>
    <property type="match status" value="1"/>
</dbReference>
<dbReference type="PANTHER" id="PTHR35807">
    <property type="entry name" value="TRANSCRIPTIONAL REGULATOR REDD-RELATED"/>
    <property type="match status" value="1"/>
</dbReference>
<dbReference type="PRINTS" id="PR00364">
    <property type="entry name" value="DISEASERSIST"/>
</dbReference>
<evidence type="ECO:0000256" key="3">
    <source>
        <dbReference type="ARBA" id="ARBA00023125"/>
    </source>
</evidence>
<feature type="DNA-binding region" description="OmpR/PhoB-type" evidence="5">
    <location>
        <begin position="1"/>
        <end position="88"/>
    </location>
</feature>
<sequence length="900" mass="96262">MLEVVLLGPVEVLASGTGVPLAPLERNLLALLALSPGTVLSTERIIDGLWGERPPAAPRSRVQGLVSTLRRKLGDVLITRHPGYLLDLPDGAADLARCEDLAARAGRAENPAEAADWLRRALGLWRGEPLDGISAPGVDADRVRLAELRAGLMEDRFDAELALARHKEIVGELLTAVAAHPLRERLAGQLMTALYRSNRQADALRAYQALRERLADELGGEPCADLRELHTMILRGEQRPRREPSPATRPAPEVSRDEPRPAQMPASSGHFTGREAELDALTAALPGDGDEPRVLVVCGAGGIGKTALVVRWAHAVADRFPDGQIYVELRGAADPLSPGAALGSVLLALGVAAEQLPVSVDERAALYRTLTHGRRVLVVADGASGAGQILPLVPPTPGSVVVATGRNRLAALAAHHAVRTLALDPLGEDAAGHLLRAIVGADRLRGPGAAEIVELCGGWPLALRLAGATLAARRLQSLPSFAEELRERVDVLSVADDPRTVRGALAETHDELDPAAARLFAQLGLLPGATASLALAAAASGTSVLRARRLLDELLAANLVVETGPDRYWLHEMVRRHARRCGRRLPDRAVVEERVSRWYLAVFDALAREAEPLREWPSVAGHAEWSPFADAASAARFVRAESGNLAAVIAWAADRDLRTAWRLVSLTHTAGADLDPETAELGLTAARQLDDRRAVGEAHARLGLVLLGDPARLDGAEGHLALAAELLDAGHGRLPSAASFALGLVRARQSRQAEAREAVESALRYLDPGREPIAYAIALLGYAQVLVRAGALDRGHERFAQAVILCQAAIGSQGDRFGRFDRGWVYLDQQLADEYLDHLDRSLDVPRVTPADRALSRALIAVSRALRVREAAAGVAIPAQRRRDMVPPRLDLDAAETYPI</sequence>
<evidence type="ECO:0000256" key="2">
    <source>
        <dbReference type="ARBA" id="ARBA00023015"/>
    </source>
</evidence>
<feature type="region of interest" description="Disordered" evidence="6">
    <location>
        <begin position="234"/>
        <end position="270"/>
    </location>
</feature>
<keyword evidence="3 5" id="KW-0238">DNA-binding</keyword>
<dbReference type="InterPro" id="IPR027417">
    <property type="entry name" value="P-loop_NTPase"/>
</dbReference>
<organism evidence="8 9">
    <name type="scientific">Actinorhabdospora filicis</name>
    <dbReference type="NCBI Taxonomy" id="1785913"/>
    <lineage>
        <taxon>Bacteria</taxon>
        <taxon>Bacillati</taxon>
        <taxon>Actinomycetota</taxon>
        <taxon>Actinomycetes</taxon>
        <taxon>Micromonosporales</taxon>
        <taxon>Micromonosporaceae</taxon>
        <taxon>Actinorhabdospora</taxon>
    </lineage>
</organism>
<evidence type="ECO:0000256" key="4">
    <source>
        <dbReference type="ARBA" id="ARBA00023163"/>
    </source>
</evidence>
<dbReference type="InterPro" id="IPR051677">
    <property type="entry name" value="AfsR-DnrI-RedD_regulator"/>
</dbReference>
<name>A0A9W6ST42_9ACTN</name>
<keyword evidence="2" id="KW-0805">Transcription regulation</keyword>
<dbReference type="InterPro" id="IPR016032">
    <property type="entry name" value="Sig_transdc_resp-reg_C-effctor"/>
</dbReference>
<dbReference type="Proteomes" id="UP001165079">
    <property type="component" value="Unassembled WGS sequence"/>
</dbReference>
<dbReference type="SMART" id="SM00862">
    <property type="entry name" value="Trans_reg_C"/>
    <property type="match status" value="1"/>
</dbReference>
<dbReference type="CDD" id="cd15831">
    <property type="entry name" value="BTAD"/>
    <property type="match status" value="1"/>
</dbReference>
<dbReference type="GO" id="GO:0003677">
    <property type="term" value="F:DNA binding"/>
    <property type="evidence" value="ECO:0007669"/>
    <property type="project" value="UniProtKB-UniRule"/>
</dbReference>
<dbReference type="AlphaFoldDB" id="A0A9W6ST42"/>
<evidence type="ECO:0000313" key="9">
    <source>
        <dbReference type="Proteomes" id="UP001165079"/>
    </source>
</evidence>
<dbReference type="Gene3D" id="1.10.10.10">
    <property type="entry name" value="Winged helix-like DNA-binding domain superfamily/Winged helix DNA-binding domain"/>
    <property type="match status" value="1"/>
</dbReference>
<gene>
    <name evidence="8" type="ORF">Afil01_62810</name>
</gene>
<dbReference type="SUPFAM" id="SSF52540">
    <property type="entry name" value="P-loop containing nucleoside triphosphate hydrolases"/>
    <property type="match status" value="1"/>
</dbReference>
<comment type="similarity">
    <text evidence="1">Belongs to the AfsR/DnrI/RedD regulatory family.</text>
</comment>
<accession>A0A9W6ST42</accession>
<keyword evidence="4" id="KW-0804">Transcription</keyword>
<dbReference type="Pfam" id="PF03704">
    <property type="entry name" value="BTAD"/>
    <property type="match status" value="1"/>
</dbReference>
<dbReference type="GO" id="GO:0043531">
    <property type="term" value="F:ADP binding"/>
    <property type="evidence" value="ECO:0007669"/>
    <property type="project" value="InterPro"/>
</dbReference>
<dbReference type="EMBL" id="BSTX01000006">
    <property type="protein sequence ID" value="GLZ81474.1"/>
    <property type="molecule type" value="Genomic_DNA"/>
</dbReference>
<dbReference type="PANTHER" id="PTHR35807:SF1">
    <property type="entry name" value="TRANSCRIPTIONAL REGULATOR REDD"/>
    <property type="match status" value="1"/>
</dbReference>
<dbReference type="Gene3D" id="1.25.40.10">
    <property type="entry name" value="Tetratricopeptide repeat domain"/>
    <property type="match status" value="2"/>
</dbReference>
<comment type="caution">
    <text evidence="8">The sequence shown here is derived from an EMBL/GenBank/DDBJ whole genome shotgun (WGS) entry which is preliminary data.</text>
</comment>